<accession>A0A448TVN7</accession>
<keyword evidence="6 7" id="KW-0472">Membrane</keyword>
<dbReference type="InterPro" id="IPR006214">
    <property type="entry name" value="Bax_inhibitor_1-related"/>
</dbReference>
<feature type="transmembrane region" description="Helical" evidence="7">
    <location>
        <begin position="203"/>
        <end position="221"/>
    </location>
</feature>
<evidence type="ECO:0000256" key="4">
    <source>
        <dbReference type="ARBA" id="ARBA00022692"/>
    </source>
</evidence>
<keyword evidence="4 7" id="KW-0812">Transmembrane</keyword>
<proteinExistence type="inferred from homology"/>
<dbReference type="RefSeq" id="WP_408608227.1">
    <property type="nucleotide sequence ID" value="NZ_LR134510.1"/>
</dbReference>
<dbReference type="CDD" id="cd10433">
    <property type="entry name" value="YccA_like"/>
    <property type="match status" value="1"/>
</dbReference>
<dbReference type="KEGG" id="adp:NCTC12871_01488"/>
<dbReference type="AlphaFoldDB" id="A0A448TVN7"/>
<feature type="transmembrane region" description="Helical" evidence="7">
    <location>
        <begin position="55"/>
        <end position="74"/>
    </location>
</feature>
<keyword evidence="9" id="KW-1185">Reference proteome</keyword>
<evidence type="ECO:0000313" key="8">
    <source>
        <dbReference type="EMBL" id="VEJ09990.1"/>
    </source>
</evidence>
<dbReference type="EMBL" id="LR134510">
    <property type="protein sequence ID" value="VEJ09990.1"/>
    <property type="molecule type" value="Genomic_DNA"/>
</dbReference>
<dbReference type="GO" id="GO:0005886">
    <property type="term" value="C:plasma membrane"/>
    <property type="evidence" value="ECO:0007669"/>
    <property type="project" value="UniProtKB-SubCell"/>
</dbReference>
<evidence type="ECO:0000256" key="2">
    <source>
        <dbReference type="ARBA" id="ARBA00010350"/>
    </source>
</evidence>
<evidence type="ECO:0000313" key="9">
    <source>
        <dbReference type="Proteomes" id="UP000279799"/>
    </source>
</evidence>
<evidence type="ECO:0000256" key="1">
    <source>
        <dbReference type="ARBA" id="ARBA00004651"/>
    </source>
</evidence>
<dbReference type="PANTHER" id="PTHR23291">
    <property type="entry name" value="BAX INHIBITOR-RELATED"/>
    <property type="match status" value="1"/>
</dbReference>
<evidence type="ECO:0000256" key="3">
    <source>
        <dbReference type="ARBA" id="ARBA00022475"/>
    </source>
</evidence>
<feature type="transmembrane region" description="Helical" evidence="7">
    <location>
        <begin position="138"/>
        <end position="159"/>
    </location>
</feature>
<dbReference type="Proteomes" id="UP000279799">
    <property type="component" value="Chromosome"/>
</dbReference>
<feature type="transmembrane region" description="Helical" evidence="7">
    <location>
        <begin position="165"/>
        <end position="183"/>
    </location>
</feature>
<keyword evidence="3" id="KW-1003">Cell membrane</keyword>
<evidence type="ECO:0000256" key="6">
    <source>
        <dbReference type="ARBA" id="ARBA00023136"/>
    </source>
</evidence>
<protein>
    <submittedName>
        <fullName evidence="8">Transporter</fullName>
    </submittedName>
</protein>
<sequence length="225" mass="24392">MRMRIDTDRLNENGYSASALSTNRVLRNTYFLLGLTLAFSALTAYISMALGLPPLSPLIVIIGFYALLFLNNALSNSGWGILSTFALTGFMGYTLGPIINMYLGAGLGSAVAYAFAGTAVVFFASSAYVLTTKRDMSFLGGTMMALFVVLIIGMIASFFFHTPAFIIGISSLFVIFSTLAILYETSEIVNGGETNYIRATVNLYVSIYNLFISLLNILGIMNRDD</sequence>
<dbReference type="PANTHER" id="PTHR23291:SF115">
    <property type="entry name" value="MODULATOR OF FTSH PROTEASE YCCA"/>
    <property type="match status" value="1"/>
</dbReference>
<name>A0A448TVN7_9PAST</name>
<feature type="transmembrane region" description="Helical" evidence="7">
    <location>
        <begin position="30"/>
        <end position="49"/>
    </location>
</feature>
<feature type="transmembrane region" description="Helical" evidence="7">
    <location>
        <begin position="110"/>
        <end position="131"/>
    </location>
</feature>
<feature type="transmembrane region" description="Helical" evidence="7">
    <location>
        <begin position="81"/>
        <end position="104"/>
    </location>
</feature>
<gene>
    <name evidence="8" type="primary">yccA</name>
    <name evidence="8" type="ORF">NCTC12871_01488</name>
</gene>
<evidence type="ECO:0000256" key="5">
    <source>
        <dbReference type="ARBA" id="ARBA00022989"/>
    </source>
</evidence>
<comment type="subcellular location">
    <subcellularLocation>
        <location evidence="1">Cell membrane</location>
        <topology evidence="1">Multi-pass membrane protein</topology>
    </subcellularLocation>
</comment>
<reference evidence="8 9" key="1">
    <citation type="submission" date="2018-12" db="EMBL/GenBank/DDBJ databases">
        <authorList>
            <consortium name="Pathogen Informatics"/>
        </authorList>
    </citation>
    <scope>NUCLEOTIDE SEQUENCE [LARGE SCALE GENOMIC DNA]</scope>
    <source>
        <strain evidence="8 9">NCTC12871</strain>
    </source>
</reference>
<comment type="similarity">
    <text evidence="2 7">Belongs to the BI1 family.</text>
</comment>
<dbReference type="Pfam" id="PF01027">
    <property type="entry name" value="Bax1-I"/>
    <property type="match status" value="1"/>
</dbReference>
<keyword evidence="5 7" id="KW-1133">Transmembrane helix</keyword>
<organism evidence="8 9">
    <name type="scientific">Actinobacillus delphinicola</name>
    <dbReference type="NCBI Taxonomy" id="51161"/>
    <lineage>
        <taxon>Bacteria</taxon>
        <taxon>Pseudomonadati</taxon>
        <taxon>Pseudomonadota</taxon>
        <taxon>Gammaproteobacteria</taxon>
        <taxon>Pasteurellales</taxon>
        <taxon>Pasteurellaceae</taxon>
        <taxon>Actinobacillus</taxon>
    </lineage>
</organism>
<evidence type="ECO:0000256" key="7">
    <source>
        <dbReference type="RuleBase" id="RU004379"/>
    </source>
</evidence>